<reference evidence="1 2" key="1">
    <citation type="journal article" date="2013" name="Fungal Biol.">
        <title>Analysis of microsatellite markers in the genome of the plant pathogen Ceratocystis fimbriata.</title>
        <authorList>
            <person name="Simpson M.C."/>
            <person name="Wilken P.M."/>
            <person name="Coetzee M.P."/>
            <person name="Wingfield M.J."/>
            <person name="Wingfield B.D."/>
        </authorList>
    </citation>
    <scope>NUCLEOTIDE SEQUENCE [LARGE SCALE GENOMIC DNA]</scope>
    <source>
        <strain evidence="1 2">CBS 114723</strain>
    </source>
</reference>
<protein>
    <submittedName>
        <fullName evidence="1">Uncharacterized protein</fullName>
    </submittedName>
</protein>
<name>A0A2C5WVT3_9PEZI</name>
<reference evidence="1 2" key="2">
    <citation type="journal article" date="2013" name="IMA Fungus">
        <title>IMA Genome-F 1: Ceratocystis fimbriata: Draft nuclear genome sequence for the plant pathogen, Ceratocystis fimbriata.</title>
        <authorList>
            <person name="Wilken P.M."/>
            <person name="Steenkamp E.T."/>
            <person name="Wingfield M.J."/>
            <person name="de Beer Z.W."/>
            <person name="Wingfield B.D."/>
        </authorList>
    </citation>
    <scope>NUCLEOTIDE SEQUENCE [LARGE SCALE GENOMIC DNA]</scope>
    <source>
        <strain evidence="1 2">CBS 114723</strain>
    </source>
</reference>
<evidence type="ECO:0000313" key="2">
    <source>
        <dbReference type="Proteomes" id="UP000222788"/>
    </source>
</evidence>
<dbReference type="EMBL" id="APWK03000165">
    <property type="protein sequence ID" value="PHH49842.1"/>
    <property type="molecule type" value="Genomic_DNA"/>
</dbReference>
<keyword evidence="2" id="KW-1185">Reference proteome</keyword>
<dbReference type="AlphaFoldDB" id="A0A2C5WVT3"/>
<proteinExistence type="predicted"/>
<accession>A0A2C5WVT3</accession>
<gene>
    <name evidence="1" type="ORF">CFIMG_007609RA00001</name>
</gene>
<organism evidence="1 2">
    <name type="scientific">Ceratocystis fimbriata CBS 114723</name>
    <dbReference type="NCBI Taxonomy" id="1035309"/>
    <lineage>
        <taxon>Eukaryota</taxon>
        <taxon>Fungi</taxon>
        <taxon>Dikarya</taxon>
        <taxon>Ascomycota</taxon>
        <taxon>Pezizomycotina</taxon>
        <taxon>Sordariomycetes</taxon>
        <taxon>Hypocreomycetidae</taxon>
        <taxon>Microascales</taxon>
        <taxon>Ceratocystidaceae</taxon>
        <taxon>Ceratocystis</taxon>
    </lineage>
</organism>
<sequence length="350" mass="38729">MQRIWGGRVVSAVLLDMPVTLTKTTKRFDRTESARKCAVIEFARPEYAIMFARQASSTHPIGAYTVPVLSGNCSPPNATSSTNVTSTGCQQREVIFSADIVRTKSYPMSVATRSYIKQGFSRYIQAPNFNPAFIMPFLLDAGMHHPEAAEQLLHISLDGQQTLHLYFSTLKRAALVYEVLTTAPKYGYGRPDDPNASAYTSLCVATLPSHDTPRDGTSKKPTLIWGRDPCDRVAIAEKGRRFSPVTQDPSYSHFMQRFHQTISRIEHLPLPFSLSAFEPGWVNNPSPVSAAIKVATDLGQSPATQALAMRQSPDQASPPGTSFRKIIRRQGLTGWEVTEADHWKELESLA</sequence>
<evidence type="ECO:0000313" key="1">
    <source>
        <dbReference type="EMBL" id="PHH49842.1"/>
    </source>
</evidence>
<comment type="caution">
    <text evidence="1">The sequence shown here is derived from an EMBL/GenBank/DDBJ whole genome shotgun (WGS) entry which is preliminary data.</text>
</comment>
<dbReference type="Proteomes" id="UP000222788">
    <property type="component" value="Unassembled WGS sequence"/>
</dbReference>